<dbReference type="InterPro" id="IPR001304">
    <property type="entry name" value="C-type_lectin-like"/>
</dbReference>
<evidence type="ECO:0000256" key="1">
    <source>
        <dbReference type="ARBA" id="ARBA00023157"/>
    </source>
</evidence>
<dbReference type="AlphaFoldDB" id="A0A8B9N1S3"/>
<dbReference type="InterPro" id="IPR016186">
    <property type="entry name" value="C-type_lectin-like/link_sf"/>
</dbReference>
<dbReference type="InterPro" id="IPR018378">
    <property type="entry name" value="C-type_lectin_CS"/>
</dbReference>
<organism evidence="3 4">
    <name type="scientific">Accipiter nisus</name>
    <name type="common">Eurasian sparrowhawk</name>
    <dbReference type="NCBI Taxonomy" id="211598"/>
    <lineage>
        <taxon>Eukaryota</taxon>
        <taxon>Metazoa</taxon>
        <taxon>Chordata</taxon>
        <taxon>Craniata</taxon>
        <taxon>Vertebrata</taxon>
        <taxon>Euteleostomi</taxon>
        <taxon>Archelosauria</taxon>
        <taxon>Archosauria</taxon>
        <taxon>Dinosauria</taxon>
        <taxon>Saurischia</taxon>
        <taxon>Theropoda</taxon>
        <taxon>Coelurosauria</taxon>
        <taxon>Aves</taxon>
        <taxon>Neognathae</taxon>
        <taxon>Neoaves</taxon>
        <taxon>Telluraves</taxon>
        <taxon>Accipitrimorphae</taxon>
        <taxon>Accipitriformes</taxon>
        <taxon>Accipitridae</taxon>
        <taxon>Accipitrinae</taxon>
        <taxon>Accipiter</taxon>
    </lineage>
</organism>
<feature type="domain" description="C-type lectin" evidence="2">
    <location>
        <begin position="100"/>
        <end position="210"/>
    </location>
</feature>
<reference evidence="3" key="2">
    <citation type="submission" date="2025-09" db="UniProtKB">
        <authorList>
            <consortium name="Ensembl"/>
        </authorList>
    </citation>
    <scope>IDENTIFICATION</scope>
</reference>
<proteinExistence type="predicted"/>
<dbReference type="PROSITE" id="PS50041">
    <property type="entry name" value="C_TYPE_LECTIN_2"/>
    <property type="match status" value="1"/>
</dbReference>
<dbReference type="InterPro" id="IPR050111">
    <property type="entry name" value="C-type_lectin/snaclec_domain"/>
</dbReference>
<evidence type="ECO:0000313" key="4">
    <source>
        <dbReference type="Proteomes" id="UP000694541"/>
    </source>
</evidence>
<dbReference type="Pfam" id="PF00059">
    <property type="entry name" value="Lectin_C"/>
    <property type="match status" value="1"/>
</dbReference>
<dbReference type="Proteomes" id="UP000694541">
    <property type="component" value="Unplaced"/>
</dbReference>
<evidence type="ECO:0000313" key="3">
    <source>
        <dbReference type="Ensembl" id="ENSANIP00000015712.1"/>
    </source>
</evidence>
<dbReference type="SMART" id="SM00034">
    <property type="entry name" value="CLECT"/>
    <property type="match status" value="1"/>
</dbReference>
<dbReference type="PROSITE" id="PS00615">
    <property type="entry name" value="C_TYPE_LECTIN_1"/>
    <property type="match status" value="1"/>
</dbReference>
<keyword evidence="4" id="KW-1185">Reference proteome</keyword>
<sequence length="216" mass="23794">MLWAGAGSCLIPFLPQPSASSAGVPGVAWPLLRASPASLPQRGRLGPLWPHPAGRWAPSWPWARGWSWCWGLLCSCHPIPTAAHSPGRWLQGLSLGWRYHQGKIYYFSGERKPWGDAETACRSTHSHLTSVTSPEEQVGAWGCSTHRPAGSWRWVDGAPYSQAQSFWAPGQPDSTDYGRWGGENCAQIHPVGNGLWNDHNCNFSFPWICKRDLSGP</sequence>
<dbReference type="Ensembl" id="ENSANIT00000016258.1">
    <property type="protein sequence ID" value="ENSANIP00000015712.1"/>
    <property type="gene ID" value="ENSANIG00000010693.1"/>
</dbReference>
<dbReference type="PANTHER" id="PTHR22803">
    <property type="entry name" value="MANNOSE, PHOSPHOLIPASE, LECTIN RECEPTOR RELATED"/>
    <property type="match status" value="1"/>
</dbReference>
<accession>A0A8B9N1S3</accession>
<reference evidence="3" key="1">
    <citation type="submission" date="2025-08" db="UniProtKB">
        <authorList>
            <consortium name="Ensembl"/>
        </authorList>
    </citation>
    <scope>IDENTIFICATION</scope>
</reference>
<name>A0A8B9N1S3_9AVES</name>
<keyword evidence="1" id="KW-1015">Disulfide bond</keyword>
<evidence type="ECO:0000259" key="2">
    <source>
        <dbReference type="PROSITE" id="PS50041"/>
    </source>
</evidence>
<dbReference type="InterPro" id="IPR016187">
    <property type="entry name" value="CTDL_fold"/>
</dbReference>
<dbReference type="SUPFAM" id="SSF56436">
    <property type="entry name" value="C-type lectin-like"/>
    <property type="match status" value="1"/>
</dbReference>
<dbReference type="Gene3D" id="3.10.100.10">
    <property type="entry name" value="Mannose-Binding Protein A, subunit A"/>
    <property type="match status" value="1"/>
</dbReference>
<protein>
    <recommendedName>
        <fullName evidence="2">C-type lectin domain-containing protein</fullName>
    </recommendedName>
</protein>